<accession>A0A2M9DGX2</accession>
<evidence type="ECO:0000313" key="2">
    <source>
        <dbReference type="Proteomes" id="UP000187266"/>
    </source>
</evidence>
<dbReference type="RefSeq" id="WP_076978524.1">
    <property type="nucleotide sequence ID" value="NZ_CP019124.1"/>
</dbReference>
<dbReference type="Proteomes" id="UP000187266">
    <property type="component" value="Chromosome"/>
</dbReference>
<accession>A0A1U7DF27</accession>
<protein>
    <submittedName>
        <fullName evidence="1">Uncharacterized protein</fullName>
    </submittedName>
</protein>
<proteinExistence type="predicted"/>
<dbReference type="STRING" id="1267768.BV394_01130"/>
<name>A0A1U7DF27_9RHOB</name>
<dbReference type="OrthoDB" id="894286at2"/>
<gene>
    <name evidence="1" type="ORF">BV394_01130</name>
</gene>
<dbReference type="EMBL" id="CP019124">
    <property type="protein sequence ID" value="APX88499.1"/>
    <property type="molecule type" value="Genomic_DNA"/>
</dbReference>
<organism evidence="1 2">
    <name type="scientific">Brevirhabdus pacifica</name>
    <dbReference type="NCBI Taxonomy" id="1267768"/>
    <lineage>
        <taxon>Bacteria</taxon>
        <taxon>Pseudomonadati</taxon>
        <taxon>Pseudomonadota</taxon>
        <taxon>Alphaproteobacteria</taxon>
        <taxon>Rhodobacterales</taxon>
        <taxon>Paracoccaceae</taxon>
        <taxon>Brevirhabdus</taxon>
    </lineage>
</organism>
<evidence type="ECO:0000313" key="1">
    <source>
        <dbReference type="EMBL" id="APX88499.1"/>
    </source>
</evidence>
<reference evidence="1 2" key="1">
    <citation type="submission" date="2017-01" db="EMBL/GenBank/DDBJ databases">
        <title>Genomic analysis of Xuhuaishuia manganoxidans DY6-4.</title>
        <authorList>
            <person name="Wang X."/>
        </authorList>
    </citation>
    <scope>NUCLEOTIDE SEQUENCE [LARGE SCALE GENOMIC DNA]</scope>
    <source>
        <strain evidence="1 2">DY6-4</strain>
    </source>
</reference>
<dbReference type="AlphaFoldDB" id="A0A1U7DF27"/>
<keyword evidence="2" id="KW-1185">Reference proteome</keyword>
<sequence>MPLQNRVTPDGRIIAVHERGRWMGNRGCLHDDNRNLGRALWKHPSWVICTLELLPGRPAPRQLMAPRHYTELFFLDEATALSAGHRPCARCRRAAHDAFRHAAGGFDRTGDLDQQLHGERVAILKGRAQPVAQADSLPDGAFIKADGQAMLIAEGQAHPWTPGGYGAPRPLPRDPVPILTPATSLKALANGYAVQMAL</sequence>